<dbReference type="HOGENOM" id="CLU_000445_86_4_6"/>
<dbReference type="Gene3D" id="3.40.190.10">
    <property type="entry name" value="Periplasmic binding protein-like II"/>
    <property type="match status" value="2"/>
</dbReference>
<dbReference type="Proteomes" id="UP000032749">
    <property type="component" value="Chromosome"/>
</dbReference>
<dbReference type="PATRIC" id="fig|698738.3.peg.2375"/>
<dbReference type="InterPro" id="IPR000160">
    <property type="entry name" value="GGDEF_dom"/>
</dbReference>
<evidence type="ECO:0000256" key="3">
    <source>
        <dbReference type="ARBA" id="ARBA00034247"/>
    </source>
</evidence>
<dbReference type="AlphaFoldDB" id="R4YNU6"/>
<evidence type="ECO:0000259" key="5">
    <source>
        <dbReference type="PROSITE" id="PS50887"/>
    </source>
</evidence>
<dbReference type="SMART" id="SM00267">
    <property type="entry name" value="GGDEF"/>
    <property type="match status" value="1"/>
</dbReference>
<feature type="domain" description="GGDEF" evidence="5">
    <location>
        <begin position="525"/>
        <end position="662"/>
    </location>
</feature>
<dbReference type="Gene3D" id="3.30.70.270">
    <property type="match status" value="1"/>
</dbReference>
<evidence type="ECO:0000256" key="2">
    <source>
        <dbReference type="ARBA" id="ARBA00012528"/>
    </source>
</evidence>
<dbReference type="OrthoDB" id="9180959at2"/>
<dbReference type="InterPro" id="IPR029787">
    <property type="entry name" value="Nucleotide_cyclase"/>
</dbReference>
<name>R4YNU6_OLEAN</name>
<dbReference type="NCBIfam" id="TIGR00254">
    <property type="entry name" value="GGDEF"/>
    <property type="match status" value="1"/>
</dbReference>
<evidence type="ECO:0000313" key="7">
    <source>
        <dbReference type="Proteomes" id="UP000032749"/>
    </source>
</evidence>
<dbReference type="SUPFAM" id="SSF55785">
    <property type="entry name" value="PYP-like sensor domain (PAS domain)"/>
    <property type="match status" value="1"/>
</dbReference>
<reference evidence="6 7" key="1">
    <citation type="journal article" date="2013" name="Nat. Commun.">
        <title>Genome sequence and functional genomic analysis of the oil-degrading bacterium Oleispira antarctica.</title>
        <authorList>
            <person name="Kube M."/>
            <person name="Chernikova T.N."/>
            <person name="Al-Ramahi Y."/>
            <person name="Beloqui A."/>
            <person name="Lopez-Cortez N."/>
            <person name="Guazzaroni M.E."/>
            <person name="Heipieper H.J."/>
            <person name="Klages S."/>
            <person name="Kotsyurbenko O.R."/>
            <person name="Langer I."/>
            <person name="Nechitaylo T.Y."/>
            <person name="Lunsdorf H."/>
            <person name="Fernandez M."/>
            <person name="Juarez S."/>
            <person name="Ciordia S."/>
            <person name="Singer A."/>
            <person name="Kagan O."/>
            <person name="Egorova O."/>
            <person name="Petit P.A."/>
            <person name="Stogios P."/>
            <person name="Kim Y."/>
            <person name="Tchigvintsev A."/>
            <person name="Flick R."/>
            <person name="Denaro R."/>
            <person name="Genovese M."/>
            <person name="Albar J.P."/>
            <person name="Reva O.N."/>
            <person name="Martinez-Gomariz M."/>
            <person name="Tran H."/>
            <person name="Ferrer M."/>
            <person name="Savchenko A."/>
            <person name="Yakunin A.F."/>
            <person name="Yakimov M.M."/>
            <person name="Golyshina O.V."/>
            <person name="Reinhardt R."/>
            <person name="Golyshin P.N."/>
        </authorList>
    </citation>
    <scope>NUCLEOTIDE SEQUENCE [LARGE SCALE GENOMIC DNA]</scope>
</reference>
<dbReference type="PANTHER" id="PTHR45138:SF9">
    <property type="entry name" value="DIGUANYLATE CYCLASE DGCM-RELATED"/>
    <property type="match status" value="1"/>
</dbReference>
<keyword evidence="7" id="KW-1185">Reference proteome</keyword>
<dbReference type="PANTHER" id="PTHR45138">
    <property type="entry name" value="REGULATORY COMPONENTS OF SENSORY TRANSDUCTION SYSTEM"/>
    <property type="match status" value="1"/>
</dbReference>
<dbReference type="InterPro" id="IPR015168">
    <property type="entry name" value="SsuA/THI5"/>
</dbReference>
<protein>
    <recommendedName>
        <fullName evidence="2">diguanylate cyclase</fullName>
        <ecNumber evidence="2">2.7.7.65</ecNumber>
    </recommendedName>
</protein>
<dbReference type="InterPro" id="IPR035965">
    <property type="entry name" value="PAS-like_dom_sf"/>
</dbReference>
<dbReference type="Pfam" id="PF13426">
    <property type="entry name" value="PAS_9"/>
    <property type="match status" value="1"/>
</dbReference>
<dbReference type="InterPro" id="IPR050469">
    <property type="entry name" value="Diguanylate_Cyclase"/>
</dbReference>
<dbReference type="KEGG" id="oai:OLEAN_C22940"/>
<gene>
    <name evidence="6" type="ORF">OLEAN_C22940</name>
</gene>
<dbReference type="PROSITE" id="PS50887">
    <property type="entry name" value="GGDEF"/>
    <property type="match status" value="1"/>
</dbReference>
<sequence length="666" mass="75846">MVIAKTTRKHIVIKLFCTLFALLVFQPVLANQHVVLQLKWKHQFQFAGFYAAQSQGYFAEEGLNVEIREVDPKRTPLDIVLSGDAQYGISDSSLVLARMKGQKPVILATIFQHSPLILLTLKSSNIINPLALKNKKVMYQRDVDDAVLRAMFTEVGLAPKDYQYIPQSFNNDDLINNKIDAMSAYITNQPFYFKERNIPINIMSPSNYGIDFYGDMIFVEEEYLKNNQQQALAFRRAAIKGWHYAIANQEEMADWIQENLATHKTKAHLQYEAKTAAHLIQANIVDLGYFSTNRFLRIADTYKRLGLVDPTANFDGINYQYYSNNSMPEKTWVKGAVLVFLTLTLIAFILWINNLRLKENIQDKTHKLQTVNQSMKHYLKVIDDYVNACILSPDLEFLEVSKALCNTCSRTSSELIGKRFDSLLDTPDCPNFRIMQQALTEKNEWSGELVIHNIKGKTLWLDVSIEKEDSNTDNKNNFVLIAVDISDKKRIEQLSLTDSLTTLANRRHFDSILNNEFKRIQRNDSYISLLMIDVDHFKKFNDLYGHVEGDFCLQKIATEISSCAQRPQDLAARYGGEEFALLIPEANRAGAIAIAQALLKKIEQLNILHESSETSDHVTISIGIAVLTAKDAKTPSDIIKLADQQLYKAKSAGRNCMSIYDEDFNS</sequence>
<evidence type="ECO:0000256" key="1">
    <source>
        <dbReference type="ARBA" id="ARBA00001946"/>
    </source>
</evidence>
<evidence type="ECO:0000256" key="4">
    <source>
        <dbReference type="SAM" id="Phobius"/>
    </source>
</evidence>
<dbReference type="Pfam" id="PF09084">
    <property type="entry name" value="NMT1"/>
    <property type="match status" value="1"/>
</dbReference>
<feature type="transmembrane region" description="Helical" evidence="4">
    <location>
        <begin position="332"/>
        <end position="352"/>
    </location>
</feature>
<dbReference type="GO" id="GO:1902201">
    <property type="term" value="P:negative regulation of bacterial-type flagellum-dependent cell motility"/>
    <property type="evidence" value="ECO:0007669"/>
    <property type="project" value="TreeGrafter"/>
</dbReference>
<dbReference type="GO" id="GO:0005886">
    <property type="term" value="C:plasma membrane"/>
    <property type="evidence" value="ECO:0007669"/>
    <property type="project" value="TreeGrafter"/>
</dbReference>
<dbReference type="GO" id="GO:0043709">
    <property type="term" value="P:cell adhesion involved in single-species biofilm formation"/>
    <property type="evidence" value="ECO:0007669"/>
    <property type="project" value="TreeGrafter"/>
</dbReference>
<dbReference type="EMBL" id="FO203512">
    <property type="protein sequence ID" value="CCK76470.1"/>
    <property type="molecule type" value="Genomic_DNA"/>
</dbReference>
<keyword evidence="4" id="KW-0812">Transmembrane</keyword>
<dbReference type="FunFam" id="3.30.70.270:FF:000001">
    <property type="entry name" value="Diguanylate cyclase domain protein"/>
    <property type="match status" value="1"/>
</dbReference>
<keyword evidence="4" id="KW-0472">Membrane</keyword>
<dbReference type="STRING" id="698738.OLEAN_C22940"/>
<accession>R4YNU6</accession>
<dbReference type="CDD" id="cd01949">
    <property type="entry name" value="GGDEF"/>
    <property type="match status" value="1"/>
</dbReference>
<dbReference type="Pfam" id="PF00990">
    <property type="entry name" value="GGDEF"/>
    <property type="match status" value="1"/>
</dbReference>
<dbReference type="EC" id="2.7.7.65" evidence="2"/>
<dbReference type="GO" id="GO:0052621">
    <property type="term" value="F:diguanylate cyclase activity"/>
    <property type="evidence" value="ECO:0007669"/>
    <property type="project" value="UniProtKB-EC"/>
</dbReference>
<dbReference type="Gene3D" id="3.30.450.20">
    <property type="entry name" value="PAS domain"/>
    <property type="match status" value="1"/>
</dbReference>
<comment type="cofactor">
    <cofactor evidence="1">
        <name>Mg(2+)</name>
        <dbReference type="ChEBI" id="CHEBI:18420"/>
    </cofactor>
</comment>
<proteinExistence type="predicted"/>
<evidence type="ECO:0000313" key="6">
    <source>
        <dbReference type="EMBL" id="CCK76470.1"/>
    </source>
</evidence>
<comment type="catalytic activity">
    <reaction evidence="3">
        <text>2 GTP = 3',3'-c-di-GMP + 2 diphosphate</text>
        <dbReference type="Rhea" id="RHEA:24898"/>
        <dbReference type="ChEBI" id="CHEBI:33019"/>
        <dbReference type="ChEBI" id="CHEBI:37565"/>
        <dbReference type="ChEBI" id="CHEBI:58805"/>
        <dbReference type="EC" id="2.7.7.65"/>
    </reaction>
</comment>
<dbReference type="NCBIfam" id="TIGR00229">
    <property type="entry name" value="sensory_box"/>
    <property type="match status" value="1"/>
</dbReference>
<dbReference type="CDD" id="cd00130">
    <property type="entry name" value="PAS"/>
    <property type="match status" value="1"/>
</dbReference>
<dbReference type="InterPro" id="IPR043128">
    <property type="entry name" value="Rev_trsase/Diguanyl_cyclase"/>
</dbReference>
<keyword evidence="4" id="KW-1133">Transmembrane helix</keyword>
<dbReference type="InterPro" id="IPR000014">
    <property type="entry name" value="PAS"/>
</dbReference>
<organism evidence="6 7">
    <name type="scientific">Oleispira antarctica RB-8</name>
    <dbReference type="NCBI Taxonomy" id="698738"/>
    <lineage>
        <taxon>Bacteria</taxon>
        <taxon>Pseudomonadati</taxon>
        <taxon>Pseudomonadota</taxon>
        <taxon>Gammaproteobacteria</taxon>
        <taxon>Oceanospirillales</taxon>
        <taxon>Oceanospirillaceae</taxon>
        <taxon>Oleispira</taxon>
    </lineage>
</organism>
<dbReference type="SUPFAM" id="SSF55073">
    <property type="entry name" value="Nucleotide cyclase"/>
    <property type="match status" value="1"/>
</dbReference>
<dbReference type="SUPFAM" id="SSF53850">
    <property type="entry name" value="Periplasmic binding protein-like II"/>
    <property type="match status" value="1"/>
</dbReference>